<dbReference type="GO" id="GO:0000287">
    <property type="term" value="F:magnesium ion binding"/>
    <property type="evidence" value="ECO:0007669"/>
    <property type="project" value="UniProtKB-UniRule"/>
</dbReference>
<keyword evidence="11 16" id="KW-0630">Potassium</keyword>
<comment type="subcellular location">
    <subcellularLocation>
        <location evidence="1 16">Cell membrane</location>
        <topology evidence="1 16">Multi-pass membrane protein</topology>
    </subcellularLocation>
</comment>
<dbReference type="InterPro" id="IPR023299">
    <property type="entry name" value="ATPase_P-typ_cyto_dom_N"/>
</dbReference>
<comment type="function">
    <text evidence="16">Part of the high-affinity ATP-driven potassium transport (or Kdp) system, which catalyzes the hydrolysis of ATP coupled with the electrogenic transport of potassium into the cytoplasm. This subunit is responsible for energy coupling to the transport system and for the release of the potassium ions to the cytoplasm.</text>
</comment>
<feature type="domain" description="P-type ATPase A" evidence="17">
    <location>
        <begin position="129"/>
        <end position="223"/>
    </location>
</feature>
<name>A0A7I7M4W1_9MYCO</name>
<dbReference type="InterPro" id="IPR059000">
    <property type="entry name" value="ATPase_P-type_domA"/>
</dbReference>
<proteinExistence type="inferred from homology"/>
<dbReference type="HAMAP" id="MF_00285">
    <property type="entry name" value="KdpB"/>
    <property type="match status" value="1"/>
</dbReference>
<keyword evidence="6 16" id="KW-0812">Transmembrane</keyword>
<dbReference type="InterPro" id="IPR023214">
    <property type="entry name" value="HAD_sf"/>
</dbReference>
<dbReference type="Pfam" id="PF00702">
    <property type="entry name" value="Hydrolase"/>
    <property type="match status" value="1"/>
</dbReference>
<dbReference type="InterPro" id="IPR006391">
    <property type="entry name" value="P-type_ATPase_bsu_IA"/>
</dbReference>
<evidence type="ECO:0000256" key="6">
    <source>
        <dbReference type="ARBA" id="ARBA00022692"/>
    </source>
</evidence>
<dbReference type="EC" id="7.2.2.6" evidence="16"/>
<comment type="similarity">
    <text evidence="16">Belongs to the cation transport ATPase (P-type) (TC 3.A.3) family. Type IA subfamily.</text>
</comment>
<feature type="binding site" evidence="16">
    <location>
        <position position="426"/>
    </location>
    <ligand>
        <name>ATP</name>
        <dbReference type="ChEBI" id="CHEBI:30616"/>
    </ligand>
</feature>
<organism evidence="18 19">
    <name type="scientific">Mycolicibacterium psychrotolerans</name>
    <dbReference type="NCBI Taxonomy" id="216929"/>
    <lineage>
        <taxon>Bacteria</taxon>
        <taxon>Bacillati</taxon>
        <taxon>Actinomycetota</taxon>
        <taxon>Actinomycetes</taxon>
        <taxon>Mycobacteriales</taxon>
        <taxon>Mycobacteriaceae</taxon>
        <taxon>Mycolicibacterium</taxon>
    </lineage>
</organism>
<keyword evidence="5 16" id="KW-0597">Phosphoprotein</keyword>
<accession>A0A7I7M4W1</accession>
<dbReference type="GO" id="GO:0005524">
    <property type="term" value="F:ATP binding"/>
    <property type="evidence" value="ECO:0007669"/>
    <property type="project" value="UniProtKB-UniRule"/>
</dbReference>
<feature type="active site" description="4-aspartylphosphate intermediate" evidence="16">
    <location>
        <position position="336"/>
    </location>
</feature>
<keyword evidence="13 16" id="KW-1133">Transmembrane helix</keyword>
<dbReference type="SUPFAM" id="SSF81665">
    <property type="entry name" value="Calcium ATPase, transmembrane domain M"/>
    <property type="match status" value="1"/>
</dbReference>
<feature type="binding site" evidence="16">
    <location>
        <begin position="407"/>
        <end position="414"/>
    </location>
    <ligand>
        <name>ATP</name>
        <dbReference type="ChEBI" id="CHEBI:30616"/>
    </ligand>
</feature>
<evidence type="ECO:0000256" key="9">
    <source>
        <dbReference type="ARBA" id="ARBA00022840"/>
    </source>
</evidence>
<dbReference type="FunFam" id="2.70.150.10:FF:000033">
    <property type="entry name" value="Potassium-transporting ATPase ATP-binding subunit"/>
    <property type="match status" value="1"/>
</dbReference>
<dbReference type="PANTHER" id="PTHR43743:SF1">
    <property type="entry name" value="POTASSIUM-TRANSPORTING ATPASE ATP-BINDING SUBUNIT"/>
    <property type="match status" value="1"/>
</dbReference>
<dbReference type="Gene3D" id="3.40.50.1000">
    <property type="entry name" value="HAD superfamily/HAD-like"/>
    <property type="match status" value="1"/>
</dbReference>
<feature type="binding site" evidence="16">
    <location>
        <position position="373"/>
    </location>
    <ligand>
        <name>ATP</name>
        <dbReference type="ChEBI" id="CHEBI:30616"/>
    </ligand>
</feature>
<dbReference type="SUPFAM" id="SSF81653">
    <property type="entry name" value="Calcium ATPase, transduction domain A"/>
    <property type="match status" value="1"/>
</dbReference>
<evidence type="ECO:0000256" key="14">
    <source>
        <dbReference type="ARBA" id="ARBA00023065"/>
    </source>
</evidence>
<dbReference type="InterPro" id="IPR044492">
    <property type="entry name" value="P_typ_ATPase_HD_dom"/>
</dbReference>
<evidence type="ECO:0000259" key="17">
    <source>
        <dbReference type="Pfam" id="PF00122"/>
    </source>
</evidence>
<dbReference type="InterPro" id="IPR036412">
    <property type="entry name" value="HAD-like_sf"/>
</dbReference>
<evidence type="ECO:0000256" key="16">
    <source>
        <dbReference type="HAMAP-Rule" id="MF_00285"/>
    </source>
</evidence>
<feature type="transmembrane region" description="Helical" evidence="16">
    <location>
        <begin position="51"/>
        <end position="68"/>
    </location>
</feature>
<evidence type="ECO:0000256" key="2">
    <source>
        <dbReference type="ARBA" id="ARBA00022448"/>
    </source>
</evidence>
<dbReference type="FunFam" id="3.40.1110.10:FF:000007">
    <property type="entry name" value="Potassium-transporting ATPase ATP-binding subunit"/>
    <property type="match status" value="1"/>
</dbReference>
<feature type="transmembrane region" description="Helical" evidence="16">
    <location>
        <begin position="74"/>
        <end position="92"/>
    </location>
</feature>
<dbReference type="NCBIfam" id="TIGR01497">
    <property type="entry name" value="kdpB"/>
    <property type="match status" value="1"/>
</dbReference>
<keyword evidence="8 16" id="KW-0547">Nucleotide-binding</keyword>
<comment type="subunit">
    <text evidence="16">The system is composed of three essential subunits: KdpA, KdpB and KdpC.</text>
</comment>
<dbReference type="PANTHER" id="PTHR43743">
    <property type="entry name" value="POTASSIUM-TRANSPORTING ATPASE ATP-BINDING SUBUNIT"/>
    <property type="match status" value="1"/>
</dbReference>
<dbReference type="EMBL" id="AP022574">
    <property type="protein sequence ID" value="BBX66897.1"/>
    <property type="molecule type" value="Genomic_DNA"/>
</dbReference>
<protein>
    <recommendedName>
        <fullName evidence="16">Potassium-transporting ATPase ATP-binding subunit</fullName>
        <ecNumber evidence="16">7.2.2.6</ecNumber>
    </recommendedName>
    <alternativeName>
        <fullName evidence="16">ATP phosphohydrolase [potassium-transporting] B chain</fullName>
    </alternativeName>
    <alternativeName>
        <fullName evidence="16">Potassium-binding and translocating subunit B</fullName>
    </alternativeName>
    <alternativeName>
        <fullName evidence="16">Potassium-translocating ATPase B chain</fullName>
    </alternativeName>
</protein>
<dbReference type="GO" id="GO:0008556">
    <property type="term" value="F:P-type potassium transmembrane transporter activity"/>
    <property type="evidence" value="ECO:0007669"/>
    <property type="project" value="UniProtKB-UniRule"/>
</dbReference>
<evidence type="ECO:0000256" key="1">
    <source>
        <dbReference type="ARBA" id="ARBA00004651"/>
    </source>
</evidence>
<comment type="catalytic activity">
    <reaction evidence="16">
        <text>K(+)(out) + ATP + H2O = K(+)(in) + ADP + phosphate + H(+)</text>
        <dbReference type="Rhea" id="RHEA:16777"/>
        <dbReference type="ChEBI" id="CHEBI:15377"/>
        <dbReference type="ChEBI" id="CHEBI:15378"/>
        <dbReference type="ChEBI" id="CHEBI:29103"/>
        <dbReference type="ChEBI" id="CHEBI:30616"/>
        <dbReference type="ChEBI" id="CHEBI:43474"/>
        <dbReference type="ChEBI" id="CHEBI:456216"/>
        <dbReference type="EC" id="7.2.2.6"/>
    </reaction>
</comment>
<keyword evidence="10 16" id="KW-0460">Magnesium</keyword>
<evidence type="ECO:0000256" key="7">
    <source>
        <dbReference type="ARBA" id="ARBA00022723"/>
    </source>
</evidence>
<evidence type="ECO:0000256" key="8">
    <source>
        <dbReference type="ARBA" id="ARBA00022741"/>
    </source>
</evidence>
<dbReference type="PRINTS" id="PR00119">
    <property type="entry name" value="CATATPASE"/>
</dbReference>
<dbReference type="SFLD" id="SFLDG00002">
    <property type="entry name" value="C1.7:_P-type_atpase_like"/>
    <property type="match status" value="1"/>
</dbReference>
<dbReference type="Pfam" id="PF00122">
    <property type="entry name" value="E1-E2_ATPase"/>
    <property type="match status" value="1"/>
</dbReference>
<evidence type="ECO:0000256" key="11">
    <source>
        <dbReference type="ARBA" id="ARBA00022958"/>
    </source>
</evidence>
<evidence type="ECO:0000256" key="10">
    <source>
        <dbReference type="ARBA" id="ARBA00022842"/>
    </source>
</evidence>
<dbReference type="AlphaFoldDB" id="A0A7I7M4W1"/>
<dbReference type="CDD" id="cd02078">
    <property type="entry name" value="P-type_ATPase_K"/>
    <property type="match status" value="1"/>
</dbReference>
<evidence type="ECO:0000256" key="3">
    <source>
        <dbReference type="ARBA" id="ARBA00022475"/>
    </source>
</evidence>
<keyword evidence="12 16" id="KW-1278">Translocase</keyword>
<evidence type="ECO:0000313" key="18">
    <source>
        <dbReference type="EMBL" id="BBX66897.1"/>
    </source>
</evidence>
<keyword evidence="15 16" id="KW-0472">Membrane</keyword>
<dbReference type="SFLD" id="SFLDF00027">
    <property type="entry name" value="p-type_atpase"/>
    <property type="match status" value="1"/>
</dbReference>
<keyword evidence="14 16" id="KW-0406">Ion transport</keyword>
<keyword evidence="3 16" id="KW-1003">Cell membrane</keyword>
<feature type="binding site" evidence="16">
    <location>
        <position position="377"/>
    </location>
    <ligand>
        <name>ATP</name>
        <dbReference type="ChEBI" id="CHEBI:30616"/>
    </ligand>
</feature>
<dbReference type="KEGG" id="mpsc:MPSYJ_03580"/>
<evidence type="ECO:0000313" key="19">
    <source>
        <dbReference type="Proteomes" id="UP000466514"/>
    </source>
</evidence>
<feature type="binding site" evidence="16">
    <location>
        <position position="553"/>
    </location>
    <ligand>
        <name>Mg(2+)</name>
        <dbReference type="ChEBI" id="CHEBI:18420"/>
    </ligand>
</feature>
<evidence type="ECO:0000256" key="12">
    <source>
        <dbReference type="ARBA" id="ARBA00022967"/>
    </source>
</evidence>
<keyword evidence="4 16" id="KW-0633">Potassium transport</keyword>
<dbReference type="RefSeq" id="WP_163720158.1">
    <property type="nucleotide sequence ID" value="NZ_AP022574.1"/>
</dbReference>
<dbReference type="Proteomes" id="UP000466514">
    <property type="component" value="Chromosome"/>
</dbReference>
<dbReference type="SFLD" id="SFLDS00003">
    <property type="entry name" value="Haloacid_Dehalogenase"/>
    <property type="match status" value="1"/>
</dbReference>
<dbReference type="Gene3D" id="3.40.1110.10">
    <property type="entry name" value="Calcium-transporting ATPase, cytoplasmic domain N"/>
    <property type="match status" value="1"/>
</dbReference>
<evidence type="ECO:0000256" key="5">
    <source>
        <dbReference type="ARBA" id="ARBA00022553"/>
    </source>
</evidence>
<dbReference type="InterPro" id="IPR023298">
    <property type="entry name" value="ATPase_P-typ_TM_dom_sf"/>
</dbReference>
<dbReference type="InterPro" id="IPR018303">
    <property type="entry name" value="ATPase_P-typ_P_site"/>
</dbReference>
<keyword evidence="19" id="KW-1185">Reference proteome</keyword>
<dbReference type="InterPro" id="IPR008250">
    <property type="entry name" value="ATPase_P-typ_transduc_dom_A_sf"/>
</dbReference>
<dbReference type="Gene3D" id="2.70.150.10">
    <property type="entry name" value="Calcium-transporting ATPase, cytoplasmic transduction domain A"/>
    <property type="match status" value="1"/>
</dbReference>
<reference evidence="18 19" key="1">
    <citation type="journal article" date="2019" name="Emerg. Microbes Infect.">
        <title>Comprehensive subspecies identification of 175 nontuberculous mycobacteria species based on 7547 genomic profiles.</title>
        <authorList>
            <person name="Matsumoto Y."/>
            <person name="Kinjo T."/>
            <person name="Motooka D."/>
            <person name="Nabeya D."/>
            <person name="Jung N."/>
            <person name="Uechi K."/>
            <person name="Horii T."/>
            <person name="Iida T."/>
            <person name="Fujita J."/>
            <person name="Nakamura S."/>
        </authorList>
    </citation>
    <scope>NUCLEOTIDE SEQUENCE [LARGE SCALE GENOMIC DNA]</scope>
    <source>
        <strain evidence="18 19">JCM 13323</strain>
    </source>
</reference>
<evidence type="ECO:0000256" key="13">
    <source>
        <dbReference type="ARBA" id="ARBA00022989"/>
    </source>
</evidence>
<evidence type="ECO:0000256" key="15">
    <source>
        <dbReference type="ARBA" id="ARBA00023136"/>
    </source>
</evidence>
<keyword evidence="7 16" id="KW-0479">Metal-binding</keyword>
<keyword evidence="9 16" id="KW-0067">ATP-binding</keyword>
<feature type="transmembrane region" description="Helical" evidence="16">
    <location>
        <begin position="691"/>
        <end position="714"/>
    </location>
</feature>
<dbReference type="GO" id="GO:0005886">
    <property type="term" value="C:plasma membrane"/>
    <property type="evidence" value="ECO:0007669"/>
    <property type="project" value="UniProtKB-SubCell"/>
</dbReference>
<keyword evidence="2 16" id="KW-0813">Transport</keyword>
<dbReference type="InterPro" id="IPR001757">
    <property type="entry name" value="P_typ_ATPase"/>
</dbReference>
<feature type="binding site" evidence="16">
    <location>
        <position position="557"/>
    </location>
    <ligand>
        <name>Mg(2+)</name>
        <dbReference type="ChEBI" id="CHEBI:18420"/>
    </ligand>
</feature>
<feature type="transmembrane region" description="Helical" evidence="16">
    <location>
        <begin position="619"/>
        <end position="637"/>
    </location>
</feature>
<evidence type="ECO:0000256" key="4">
    <source>
        <dbReference type="ARBA" id="ARBA00022538"/>
    </source>
</evidence>
<gene>
    <name evidence="16 18" type="primary">kdpB</name>
    <name evidence="18" type="ORF">MPSYJ_03580</name>
</gene>
<dbReference type="NCBIfam" id="TIGR01494">
    <property type="entry name" value="ATPase_P-type"/>
    <property type="match status" value="1"/>
</dbReference>
<sequence>MSVTTIDAAHNHAASAPSGKIQGGLLDPRMLWKSLPSALTKLDPRTLWRNPVMFIVEVGAVWSTILAIADPTWFGWLIVVWLWLTVVFANLAEAVAEGRGKAQAESLRKTRTSTVARRLVDWQPGAYGREDVEESVAASLLAQGDVVVVEAGQVIPGDGDVVEGIASVDESAITGESAPVIRESGGDRSAVTGGTTVLSDRIVVRITQKPGESFIDRMISLVEGANRQKTPNEIALNILLASLTIIFVFAVATLQPLAVYSKMNNPGVPDSLALNGNGVSGIVMVSLLVCLIPTTIGALLSAIGIAGMDRLVQRNVLAMSGRAVEAAGDVNTLLLDKTGTITLGNRQAAAFVPLDGVTEAQLADAAQLSSLADETPEGRSIVVFAKQQYGLRARTPGELEHATWIEFSATTRMSGVDLDDGHQLRKGATASVAEWVRSHGVDVPTQLGDVVDDISAAGGTPLAVGEIRDGYAKLLGVIHLKDVVKQGMRERFDEMRRMGIRTVMITGDNPLTAKAIADEAGVDDFLAEATPEDKMALIKKEQAGGKLVAMTGDGTNDAPALAQADVGVAMNSGTSAAKEAGNMVDLDSDPTKLIEIVEIGKQLLITRGALTTFSIANDIAKYFAIIPALFVGLFPGLDLLNVMRLHSPQSAILSAVIFNALVIVALIPLALRGVRYTPGSASKLLSRNLSVYGLGGILAPFIGIKLIDLIVQLFPGM</sequence>
<feature type="transmembrane region" description="Helical" evidence="16">
    <location>
        <begin position="278"/>
        <end position="305"/>
    </location>
</feature>
<dbReference type="PROSITE" id="PS00154">
    <property type="entry name" value="ATPASE_E1_E2"/>
    <property type="match status" value="1"/>
</dbReference>
<feature type="transmembrane region" description="Helical" evidence="16">
    <location>
        <begin position="649"/>
        <end position="671"/>
    </location>
</feature>
<dbReference type="SUPFAM" id="SSF56784">
    <property type="entry name" value="HAD-like"/>
    <property type="match status" value="1"/>
</dbReference>
<feature type="transmembrane region" description="Helical" evidence="16">
    <location>
        <begin position="234"/>
        <end position="258"/>
    </location>
</feature>
<dbReference type="GO" id="GO:0016887">
    <property type="term" value="F:ATP hydrolysis activity"/>
    <property type="evidence" value="ECO:0007669"/>
    <property type="project" value="InterPro"/>
</dbReference>